<keyword evidence="5 8" id="KW-0472">Membrane</keyword>
<keyword evidence="7" id="KW-0325">Glycoprotein</keyword>
<evidence type="ECO:0008006" key="12">
    <source>
        <dbReference type="Google" id="ProtNLM"/>
    </source>
</evidence>
<feature type="chain" id="PRO_5044835201" description="Ionotropic receptor" evidence="9">
    <location>
        <begin position="17"/>
        <end position="655"/>
    </location>
</feature>
<evidence type="ECO:0000256" key="1">
    <source>
        <dbReference type="ARBA" id="ARBA00004651"/>
    </source>
</evidence>
<evidence type="ECO:0000256" key="6">
    <source>
        <dbReference type="ARBA" id="ARBA00023170"/>
    </source>
</evidence>
<organism evidence="10 11">
    <name type="scientific">Cryptolaemus montrouzieri</name>
    <dbReference type="NCBI Taxonomy" id="559131"/>
    <lineage>
        <taxon>Eukaryota</taxon>
        <taxon>Metazoa</taxon>
        <taxon>Ecdysozoa</taxon>
        <taxon>Arthropoda</taxon>
        <taxon>Hexapoda</taxon>
        <taxon>Insecta</taxon>
        <taxon>Pterygota</taxon>
        <taxon>Neoptera</taxon>
        <taxon>Endopterygota</taxon>
        <taxon>Coleoptera</taxon>
        <taxon>Polyphaga</taxon>
        <taxon>Cucujiformia</taxon>
        <taxon>Coccinelloidea</taxon>
        <taxon>Coccinellidae</taxon>
        <taxon>Scymninae</taxon>
        <taxon>Scymnini</taxon>
        <taxon>Cryptolaemus</taxon>
    </lineage>
</organism>
<name>A0ABD2NAC8_9CUCU</name>
<dbReference type="EMBL" id="JABFTP020000083">
    <property type="protein sequence ID" value="KAL3275626.1"/>
    <property type="molecule type" value="Genomic_DNA"/>
</dbReference>
<proteinExistence type="predicted"/>
<dbReference type="InterPro" id="IPR052192">
    <property type="entry name" value="Insect_Ionotropic_Sensory_Rcpt"/>
</dbReference>
<comment type="subcellular location">
    <subcellularLocation>
        <location evidence="1">Cell membrane</location>
        <topology evidence="1">Multi-pass membrane protein</topology>
    </subcellularLocation>
</comment>
<evidence type="ECO:0000313" key="11">
    <source>
        <dbReference type="Proteomes" id="UP001516400"/>
    </source>
</evidence>
<keyword evidence="3 8" id="KW-0812">Transmembrane</keyword>
<feature type="signal peptide" evidence="9">
    <location>
        <begin position="1"/>
        <end position="16"/>
    </location>
</feature>
<evidence type="ECO:0000256" key="2">
    <source>
        <dbReference type="ARBA" id="ARBA00022475"/>
    </source>
</evidence>
<comment type="caution">
    <text evidence="10">The sequence shown here is derived from an EMBL/GenBank/DDBJ whole genome shotgun (WGS) entry which is preliminary data.</text>
</comment>
<accession>A0ABD2NAC8</accession>
<dbReference type="SUPFAM" id="SSF53850">
    <property type="entry name" value="Periplasmic binding protein-like II"/>
    <property type="match status" value="1"/>
</dbReference>
<gene>
    <name evidence="10" type="ORF">HHI36_020379</name>
</gene>
<feature type="transmembrane region" description="Helical" evidence="8">
    <location>
        <begin position="442"/>
        <end position="464"/>
    </location>
</feature>
<dbReference type="PANTHER" id="PTHR42643">
    <property type="entry name" value="IONOTROPIC RECEPTOR 20A-RELATED"/>
    <property type="match status" value="1"/>
</dbReference>
<dbReference type="Proteomes" id="UP001516400">
    <property type="component" value="Unassembled WGS sequence"/>
</dbReference>
<evidence type="ECO:0000256" key="8">
    <source>
        <dbReference type="SAM" id="Phobius"/>
    </source>
</evidence>
<evidence type="ECO:0000313" key="10">
    <source>
        <dbReference type="EMBL" id="KAL3275626.1"/>
    </source>
</evidence>
<evidence type="ECO:0000256" key="4">
    <source>
        <dbReference type="ARBA" id="ARBA00022989"/>
    </source>
</evidence>
<evidence type="ECO:0000256" key="7">
    <source>
        <dbReference type="ARBA" id="ARBA00023180"/>
    </source>
</evidence>
<feature type="transmembrane region" description="Helical" evidence="8">
    <location>
        <begin position="389"/>
        <end position="412"/>
    </location>
</feature>
<feature type="transmembrane region" description="Helical" evidence="8">
    <location>
        <begin position="629"/>
        <end position="650"/>
    </location>
</feature>
<evidence type="ECO:0000256" key="5">
    <source>
        <dbReference type="ARBA" id="ARBA00023136"/>
    </source>
</evidence>
<dbReference type="GO" id="GO:0005886">
    <property type="term" value="C:plasma membrane"/>
    <property type="evidence" value="ECO:0007669"/>
    <property type="project" value="UniProtKB-SubCell"/>
</dbReference>
<protein>
    <recommendedName>
        <fullName evidence="12">Ionotropic receptor</fullName>
    </recommendedName>
</protein>
<dbReference type="AlphaFoldDB" id="A0ABD2NAC8"/>
<evidence type="ECO:0000256" key="9">
    <source>
        <dbReference type="SAM" id="SignalP"/>
    </source>
</evidence>
<keyword evidence="9" id="KW-0732">Signal</keyword>
<sequence>MTILLIFISLITSCNLKNLSSIEKNISECPLTDNRIEKFYSWFFSCAKTLSSYYLTRQNGNISRCFDNALFLLHKSKKSVVLRNLLLKINKESEDRLVTLLENSNYHFERIYNEGKDNDESEIQLRLNSDFNKGFFVYSTSVLAVMDYFKWLEKKRKYWHRDVAIIFLSGADCENSSTDKEVYVLLETAWKYQGLFNILVETECSDKKRWFFVYRPFHLNSDGVYGKLQKYDLDTVLASPKIVLNSMRNFNRYPIRVHIFNRYPTAIESYPNAHWWIKMCLNVLTFSNISGVDGCSLGQLAERLNFQTIVTNTNCRKRTFGYIFSNGSSTGSLGDVINRKVDIAMNGVFLEYRYALYNIEFSLVMHSYKICAVVPKAKKIPEWACLLKMFSAGTWICVISFEVGLRLFWTFLSVRTKVEKNFYSEVFRKIPIDLGKRNSCRILAAAYLFTFHVILEGIFAGSLFKSFSTVSYYPDINSLEDLDESNLPIETSLNIFGLDENESKLMKSLSDKVRPNDDTLEPVMARSAHERNVVAMERQEEAILKINSRYLGTDGAPLLHVVPDCPMTQFISHIVPEGSPYLLIFNHWFSRLQASGFITRWTELPYSSDRNKTLKVEPNPRLTWEKLELAFFIWKLGLVISALVFFTEVLSFRKA</sequence>
<reference evidence="10 11" key="1">
    <citation type="journal article" date="2021" name="BMC Biol.">
        <title>Horizontally acquired antibacterial genes associated with adaptive radiation of ladybird beetles.</title>
        <authorList>
            <person name="Li H.S."/>
            <person name="Tang X.F."/>
            <person name="Huang Y.H."/>
            <person name="Xu Z.Y."/>
            <person name="Chen M.L."/>
            <person name="Du X.Y."/>
            <person name="Qiu B.Y."/>
            <person name="Chen P.T."/>
            <person name="Zhang W."/>
            <person name="Slipinski A."/>
            <person name="Escalona H.E."/>
            <person name="Waterhouse R.M."/>
            <person name="Zwick A."/>
            <person name="Pang H."/>
        </authorList>
    </citation>
    <scope>NUCLEOTIDE SEQUENCE [LARGE SCALE GENOMIC DNA]</scope>
    <source>
        <strain evidence="10">SYSU2018</strain>
    </source>
</reference>
<keyword evidence="2" id="KW-1003">Cell membrane</keyword>
<keyword evidence="4 8" id="KW-1133">Transmembrane helix</keyword>
<keyword evidence="6" id="KW-0675">Receptor</keyword>
<dbReference type="Gene3D" id="3.40.190.10">
    <property type="entry name" value="Periplasmic binding protein-like II"/>
    <property type="match status" value="1"/>
</dbReference>
<evidence type="ECO:0000256" key="3">
    <source>
        <dbReference type="ARBA" id="ARBA00022692"/>
    </source>
</evidence>
<keyword evidence="11" id="KW-1185">Reference proteome</keyword>
<dbReference type="PANTHER" id="PTHR42643:SF38">
    <property type="entry name" value="IONOTROPIC RECEPTOR 100A"/>
    <property type="match status" value="1"/>
</dbReference>